<comment type="caution">
    <text evidence="1">The sequence shown here is derived from an EMBL/GenBank/DDBJ whole genome shotgun (WGS) entry which is preliminary data.</text>
</comment>
<protein>
    <submittedName>
        <fullName evidence="1">Uncharacterized protein</fullName>
    </submittedName>
</protein>
<name>A0A9Q9UTH0_9BURK</name>
<organism evidence="1 2">
    <name type="scientific">Burkholderia arboris</name>
    <dbReference type="NCBI Taxonomy" id="488730"/>
    <lineage>
        <taxon>Bacteria</taxon>
        <taxon>Pseudomonadati</taxon>
        <taxon>Pseudomonadota</taxon>
        <taxon>Betaproteobacteria</taxon>
        <taxon>Burkholderiales</taxon>
        <taxon>Burkholderiaceae</taxon>
        <taxon>Burkholderia</taxon>
        <taxon>Burkholderia cepacia complex</taxon>
    </lineage>
</organism>
<reference evidence="1 2" key="1">
    <citation type="submission" date="2019-09" db="EMBL/GenBank/DDBJ databases">
        <authorList>
            <person name="Depoorter E."/>
        </authorList>
    </citation>
    <scope>NUCLEOTIDE SEQUENCE [LARGE SCALE GENOMIC DNA]</scope>
    <source>
        <strain evidence="1">LMG 24066</strain>
    </source>
</reference>
<dbReference type="AlphaFoldDB" id="A0A9Q9UTH0"/>
<dbReference type="EMBL" id="CABVPX010000030">
    <property type="protein sequence ID" value="VWC19165.1"/>
    <property type="molecule type" value="Genomic_DNA"/>
</dbReference>
<evidence type="ECO:0000313" key="1">
    <source>
        <dbReference type="EMBL" id="VWC19165.1"/>
    </source>
</evidence>
<sequence length="84" mass="9452">MSKRPRVFRSTESLAEEAVTRDAVGPFLAARGYQVLHDERKQTGTAVSQFVRVRAPDGLTLQMRVRLCWRWSTLSSLMSSLAAL</sequence>
<gene>
    <name evidence="1" type="ORF">BAR24066_05710</name>
</gene>
<dbReference type="Proteomes" id="UP000494172">
    <property type="component" value="Unassembled WGS sequence"/>
</dbReference>
<evidence type="ECO:0000313" key="2">
    <source>
        <dbReference type="Proteomes" id="UP000494172"/>
    </source>
</evidence>
<accession>A0A9Q9UTH0</accession>
<proteinExistence type="predicted"/>